<evidence type="ECO:0000313" key="8">
    <source>
        <dbReference type="EMBL" id="RXJ73775.1"/>
    </source>
</evidence>
<evidence type="ECO:0000313" key="9">
    <source>
        <dbReference type="Proteomes" id="UP000290287"/>
    </source>
</evidence>
<dbReference type="InterPro" id="IPR002052">
    <property type="entry name" value="DNA_methylase_N6_adenine_CS"/>
</dbReference>
<dbReference type="GO" id="GO:0005737">
    <property type="term" value="C:cytoplasm"/>
    <property type="evidence" value="ECO:0007669"/>
    <property type="project" value="UniProtKB-SubCell"/>
</dbReference>
<evidence type="ECO:0000256" key="1">
    <source>
        <dbReference type="ARBA" id="ARBA00022490"/>
    </source>
</evidence>
<comment type="catalytic activity">
    <reaction evidence="6">
        <text>adenosine(37) in tRNA1(Val) + S-adenosyl-L-methionine = N(6)-methyladenosine(37) in tRNA1(Val) + S-adenosyl-L-homocysteine + H(+)</text>
        <dbReference type="Rhea" id="RHEA:43160"/>
        <dbReference type="Rhea" id="RHEA-COMP:10369"/>
        <dbReference type="Rhea" id="RHEA-COMP:10370"/>
        <dbReference type="ChEBI" id="CHEBI:15378"/>
        <dbReference type="ChEBI" id="CHEBI:57856"/>
        <dbReference type="ChEBI" id="CHEBI:59789"/>
        <dbReference type="ChEBI" id="CHEBI:74411"/>
        <dbReference type="ChEBI" id="CHEBI:74449"/>
        <dbReference type="EC" id="2.1.1.223"/>
    </reaction>
</comment>
<reference evidence="8 9" key="1">
    <citation type="submission" date="2017-10" db="EMBL/GenBank/DDBJ databases">
        <title>Nyctiphanis sp. nov., isolated from the stomach of the euphausiid Nyctiphanes simplex (Hansen, 1911) in the Gulf of California.</title>
        <authorList>
            <person name="Gomez-Gil B."/>
            <person name="Aguilar-Mendez M."/>
            <person name="Lopez-Cortes A."/>
            <person name="Gomez-Gutierrez J."/>
            <person name="Roque A."/>
            <person name="Lang E."/>
            <person name="Gonzalez-Castillo A."/>
        </authorList>
    </citation>
    <scope>NUCLEOTIDE SEQUENCE [LARGE SCALE GENOMIC DNA]</scope>
    <source>
        <strain evidence="8 9">CAIM 600</strain>
    </source>
</reference>
<dbReference type="GO" id="GO:0032259">
    <property type="term" value="P:methylation"/>
    <property type="evidence" value="ECO:0007669"/>
    <property type="project" value="UniProtKB-KW"/>
</dbReference>
<dbReference type="PROSITE" id="PS00092">
    <property type="entry name" value="N6_MTASE"/>
    <property type="match status" value="1"/>
</dbReference>
<comment type="function">
    <text evidence="6">Specifically methylates the adenine in position 37 of tRNA(1)(Val) (anticodon cmo5UAC).</text>
</comment>
<comment type="subcellular location">
    <subcellularLocation>
        <location evidence="6">Cytoplasm</location>
    </subcellularLocation>
</comment>
<accession>A0A4Q0YSV2</accession>
<dbReference type="SUPFAM" id="SSF53335">
    <property type="entry name" value="S-adenosyl-L-methionine-dependent methyltransferases"/>
    <property type="match status" value="1"/>
</dbReference>
<feature type="domain" description="Methyltransferase small" evidence="7">
    <location>
        <begin position="35"/>
        <end position="122"/>
    </location>
</feature>
<dbReference type="HAMAP" id="MF_01872">
    <property type="entry name" value="tRNA_methyltr_YfiC"/>
    <property type="match status" value="1"/>
</dbReference>
<evidence type="ECO:0000256" key="2">
    <source>
        <dbReference type="ARBA" id="ARBA00022603"/>
    </source>
</evidence>
<comment type="caution">
    <text evidence="8">The sequence shown here is derived from an EMBL/GenBank/DDBJ whole genome shotgun (WGS) entry which is preliminary data.</text>
</comment>
<dbReference type="CDD" id="cd02440">
    <property type="entry name" value="AdoMet_MTases"/>
    <property type="match status" value="1"/>
</dbReference>
<dbReference type="Proteomes" id="UP000290287">
    <property type="component" value="Unassembled WGS sequence"/>
</dbReference>
<keyword evidence="9" id="KW-1185">Reference proteome</keyword>
<dbReference type="PANTHER" id="PTHR47739:SF1">
    <property type="entry name" value="TRNA1(VAL) (ADENINE(37)-N6)-METHYLTRANSFERASE"/>
    <property type="match status" value="1"/>
</dbReference>
<dbReference type="PANTHER" id="PTHR47739">
    <property type="entry name" value="TRNA1(VAL) (ADENINE(37)-N6)-METHYLTRANSFERASE"/>
    <property type="match status" value="1"/>
</dbReference>
<dbReference type="Gene3D" id="3.40.50.150">
    <property type="entry name" value="Vaccinia Virus protein VP39"/>
    <property type="match status" value="1"/>
</dbReference>
<evidence type="ECO:0000259" key="7">
    <source>
        <dbReference type="Pfam" id="PF05175"/>
    </source>
</evidence>
<dbReference type="Pfam" id="PF05175">
    <property type="entry name" value="MTS"/>
    <property type="match status" value="1"/>
</dbReference>
<keyword evidence="2 6" id="KW-0489">Methyltransferase</keyword>
<keyword evidence="1 6" id="KW-0963">Cytoplasm</keyword>
<dbReference type="InterPro" id="IPR007848">
    <property type="entry name" value="Small_mtfrase_dom"/>
</dbReference>
<gene>
    <name evidence="8" type="ORF">CS022_07140</name>
</gene>
<comment type="similarity">
    <text evidence="6">Belongs to the methyltransferase superfamily. tRNA (adenine-N(6)-)-methyltransferase family.</text>
</comment>
<dbReference type="GO" id="GO:0003676">
    <property type="term" value="F:nucleic acid binding"/>
    <property type="evidence" value="ECO:0007669"/>
    <property type="project" value="InterPro"/>
</dbReference>
<proteinExistence type="inferred from homology"/>
<dbReference type="OrthoDB" id="5383291at2"/>
<evidence type="ECO:0000256" key="3">
    <source>
        <dbReference type="ARBA" id="ARBA00022679"/>
    </source>
</evidence>
<sequence>MGKRFQFKQFVVEDFGCGMPVSTDGIMLGAWATAQTNSRILDIGTGTGLLSLMMAQRFPDTSITAVDIDATAVDAAQQNAAASPWSQRIQIQQQDITDWQTTTRFDTIVCNPPYFNSGEASTNSRRATARHTVTLSHQSLLNALSMLITPQGQAHLILPVYEAKALIEEAKDSGLHVSRLLEVAPTEAKPISRHLFTLVKNRPEKIDAQSLVIRQQGAYSEAFIALTRDFYLKM</sequence>
<dbReference type="GO" id="GO:0016430">
    <property type="term" value="F:tRNA (adenine-N6)-methyltransferase activity"/>
    <property type="evidence" value="ECO:0007669"/>
    <property type="project" value="UniProtKB-UniRule"/>
</dbReference>
<keyword evidence="4 6" id="KW-0949">S-adenosyl-L-methionine</keyword>
<keyword evidence="5 6" id="KW-0819">tRNA processing</keyword>
<organism evidence="8 9">
    <name type="scientific">Veronia nyctiphanis</name>
    <dbReference type="NCBI Taxonomy" id="1278244"/>
    <lineage>
        <taxon>Bacteria</taxon>
        <taxon>Pseudomonadati</taxon>
        <taxon>Pseudomonadota</taxon>
        <taxon>Gammaproteobacteria</taxon>
        <taxon>Vibrionales</taxon>
        <taxon>Vibrionaceae</taxon>
        <taxon>Veronia</taxon>
    </lineage>
</organism>
<dbReference type="InterPro" id="IPR029063">
    <property type="entry name" value="SAM-dependent_MTases_sf"/>
</dbReference>
<dbReference type="GO" id="GO:0008033">
    <property type="term" value="P:tRNA processing"/>
    <property type="evidence" value="ECO:0007669"/>
    <property type="project" value="UniProtKB-UniRule"/>
</dbReference>
<keyword evidence="3 6" id="KW-0808">Transferase</keyword>
<evidence type="ECO:0000256" key="6">
    <source>
        <dbReference type="HAMAP-Rule" id="MF_01872"/>
    </source>
</evidence>
<dbReference type="AlphaFoldDB" id="A0A4Q0YSV2"/>
<evidence type="ECO:0000256" key="4">
    <source>
        <dbReference type="ARBA" id="ARBA00022691"/>
    </source>
</evidence>
<dbReference type="RefSeq" id="WP_129121708.1">
    <property type="nucleotide sequence ID" value="NZ_PEIB01000006.1"/>
</dbReference>
<dbReference type="InterPro" id="IPR050210">
    <property type="entry name" value="tRNA_Adenine-N(6)_MTase"/>
</dbReference>
<dbReference type="InterPro" id="IPR022882">
    <property type="entry name" value="tRNA_adenine-N6_MeTrfase"/>
</dbReference>
<protein>
    <recommendedName>
        <fullName evidence="6">tRNA1(Val) (adenine(37)-N6)-methyltransferase</fullName>
        <ecNumber evidence="6">2.1.1.223</ecNumber>
    </recommendedName>
    <alternativeName>
        <fullName evidence="6">tRNA m6A37 methyltransferase</fullName>
    </alternativeName>
</protein>
<dbReference type="EC" id="2.1.1.223" evidence="6"/>
<name>A0A4Q0YSV2_9GAMM</name>
<dbReference type="EMBL" id="PEIB01000006">
    <property type="protein sequence ID" value="RXJ73775.1"/>
    <property type="molecule type" value="Genomic_DNA"/>
</dbReference>
<evidence type="ECO:0000256" key="5">
    <source>
        <dbReference type="ARBA" id="ARBA00022694"/>
    </source>
</evidence>